<feature type="transmembrane region" description="Helical" evidence="1">
    <location>
        <begin position="15"/>
        <end position="35"/>
    </location>
</feature>
<evidence type="ECO:0000259" key="2">
    <source>
        <dbReference type="Pfam" id="PF14378"/>
    </source>
</evidence>
<dbReference type="RefSeq" id="WP_051515035.1">
    <property type="nucleotide sequence ID" value="NZ_AZQP01000019.1"/>
</dbReference>
<protein>
    <recommendedName>
        <fullName evidence="2">Inositolphosphotransferase Aur1/Ipt1 domain-containing protein</fullName>
    </recommendedName>
</protein>
<dbReference type="EMBL" id="AZQP01000019">
    <property type="protein sequence ID" value="EYE88506.1"/>
    <property type="molecule type" value="Genomic_DNA"/>
</dbReference>
<keyword evidence="1" id="KW-1133">Transmembrane helix</keyword>
<keyword evidence="4" id="KW-1185">Reference proteome</keyword>
<feature type="domain" description="Inositolphosphotransferase Aur1/Ipt1" evidence="2">
    <location>
        <begin position="63"/>
        <end position="200"/>
    </location>
</feature>
<feature type="transmembrane region" description="Helical" evidence="1">
    <location>
        <begin position="162"/>
        <end position="180"/>
    </location>
</feature>
<dbReference type="Proteomes" id="UP000019681">
    <property type="component" value="Unassembled WGS sequence"/>
</dbReference>
<dbReference type="OrthoDB" id="9790723at2"/>
<dbReference type="STRING" id="1403537.Q428_07460"/>
<gene>
    <name evidence="3" type="ORF">Q428_07460</name>
</gene>
<accession>A0A017RV82</accession>
<dbReference type="AlphaFoldDB" id="A0A017RV82"/>
<feature type="transmembrane region" description="Helical" evidence="1">
    <location>
        <begin position="55"/>
        <end position="78"/>
    </location>
</feature>
<dbReference type="InterPro" id="IPR036938">
    <property type="entry name" value="PAP2/HPO_sf"/>
</dbReference>
<dbReference type="Pfam" id="PF14378">
    <property type="entry name" value="PAP2_3"/>
    <property type="match status" value="1"/>
</dbReference>
<evidence type="ECO:0000256" key="1">
    <source>
        <dbReference type="SAM" id="Phobius"/>
    </source>
</evidence>
<organism evidence="3 4">
    <name type="scientific">Fervidicella metallireducens AeB</name>
    <dbReference type="NCBI Taxonomy" id="1403537"/>
    <lineage>
        <taxon>Bacteria</taxon>
        <taxon>Bacillati</taxon>
        <taxon>Bacillota</taxon>
        <taxon>Clostridia</taxon>
        <taxon>Eubacteriales</taxon>
        <taxon>Clostridiaceae</taxon>
        <taxon>Fervidicella</taxon>
    </lineage>
</organism>
<dbReference type="InterPro" id="IPR026841">
    <property type="entry name" value="Aur1/Ipt1"/>
</dbReference>
<comment type="caution">
    <text evidence="3">The sequence shown here is derived from an EMBL/GenBank/DDBJ whole genome shotgun (WGS) entry which is preliminary data.</text>
</comment>
<dbReference type="SUPFAM" id="SSF48317">
    <property type="entry name" value="Acid phosphatase/Vanadium-dependent haloperoxidase"/>
    <property type="match status" value="1"/>
</dbReference>
<keyword evidence="1" id="KW-0472">Membrane</keyword>
<evidence type="ECO:0000313" key="3">
    <source>
        <dbReference type="EMBL" id="EYE88506.1"/>
    </source>
</evidence>
<feature type="transmembrane region" description="Helical" evidence="1">
    <location>
        <begin position="85"/>
        <end position="106"/>
    </location>
</feature>
<evidence type="ECO:0000313" key="4">
    <source>
        <dbReference type="Proteomes" id="UP000019681"/>
    </source>
</evidence>
<proteinExistence type="predicted"/>
<reference evidence="3 4" key="1">
    <citation type="journal article" date="2014" name="Genome Announc.">
        <title>Draft Genome Sequence of Fervidicella metallireducens Strain AeBT, an Iron-Reducing Thermoanaerobe from the Great Artesian Basin.</title>
        <authorList>
            <person name="Patel B.K."/>
        </authorList>
    </citation>
    <scope>NUCLEOTIDE SEQUENCE [LARGE SCALE GENOMIC DNA]</scope>
    <source>
        <strain evidence="3 4">AeB</strain>
    </source>
</reference>
<keyword evidence="1" id="KW-0812">Transmembrane</keyword>
<name>A0A017RV82_9CLOT</name>
<dbReference type="GO" id="GO:0016020">
    <property type="term" value="C:membrane"/>
    <property type="evidence" value="ECO:0007669"/>
    <property type="project" value="UniProtKB-SubCell"/>
</dbReference>
<sequence length="226" mass="26551">MIQLFKDAIKDYKNVIKRLLLLSSIAIMSLVYVYLNNDRGRVYHIPSKFDMLVPFNKYFIVPYTFWYVYLGIIFFYFAVYNEKKYYKLLGGILLGMAVCFIIYYVFPTTVPRPTVYGEDVFARGVRAIYQRDNPYNCFPSIHVLESVLVAVYINREESVTPIMKMVSTVCCILIIFSTFFIKQHYVYDAISATIIAYGLYLGFNYNEVKEQLHSRAKVLFNITENR</sequence>